<evidence type="ECO:0000313" key="12">
    <source>
        <dbReference type="Proteomes" id="UP000297031"/>
    </source>
</evidence>
<evidence type="ECO:0000256" key="6">
    <source>
        <dbReference type="HAMAP-Rule" id="MF_01039"/>
    </source>
</evidence>
<dbReference type="InterPro" id="IPR013078">
    <property type="entry name" value="His_Pase_superF_clade-1"/>
</dbReference>
<dbReference type="EC" id="5.4.2.11" evidence="6 10"/>
<comment type="function">
    <text evidence="6 10">Catalyzes the interconversion of 2-phosphoglycerate and 3-phosphoglycerate.</text>
</comment>
<dbReference type="InterPro" id="IPR029033">
    <property type="entry name" value="His_PPase_superfam"/>
</dbReference>
<feature type="binding site" evidence="6 8">
    <location>
        <begin position="21"/>
        <end position="22"/>
    </location>
    <ligand>
        <name>substrate</name>
    </ligand>
</feature>
<feature type="binding site" evidence="6 8">
    <location>
        <position position="98"/>
    </location>
    <ligand>
        <name>substrate</name>
    </ligand>
</feature>
<dbReference type="PIRSF" id="PIRSF000709">
    <property type="entry name" value="6PFK_2-Ptase"/>
    <property type="match status" value="1"/>
</dbReference>
<dbReference type="OrthoDB" id="9782128at2"/>
<dbReference type="InterPro" id="IPR001345">
    <property type="entry name" value="PG/BPGM_mutase_AS"/>
</dbReference>
<feature type="site" description="Transition state stabilizer" evidence="6 9">
    <location>
        <position position="182"/>
    </location>
</feature>
<dbReference type="Gene3D" id="3.40.50.1240">
    <property type="entry name" value="Phosphoglycerate mutase-like"/>
    <property type="match status" value="1"/>
</dbReference>
<feature type="binding site" evidence="6 8">
    <location>
        <position position="60"/>
    </location>
    <ligand>
        <name>substrate</name>
    </ligand>
</feature>
<dbReference type="UniPathway" id="UPA00109">
    <property type="reaction ID" value="UER00186"/>
</dbReference>
<dbReference type="PANTHER" id="PTHR11931">
    <property type="entry name" value="PHOSPHOGLYCERATE MUTASE"/>
    <property type="match status" value="1"/>
</dbReference>
<feature type="active site" description="Proton donor/acceptor" evidence="6 7">
    <location>
        <position position="87"/>
    </location>
</feature>
<dbReference type="Pfam" id="PF00300">
    <property type="entry name" value="His_Phos_1"/>
    <property type="match status" value="2"/>
</dbReference>
<comment type="catalytic activity">
    <reaction evidence="1 6 10">
        <text>(2R)-2-phosphoglycerate = (2R)-3-phosphoglycerate</text>
        <dbReference type="Rhea" id="RHEA:15901"/>
        <dbReference type="ChEBI" id="CHEBI:58272"/>
        <dbReference type="ChEBI" id="CHEBI:58289"/>
        <dbReference type="EC" id="5.4.2.11"/>
    </reaction>
</comment>
<reference evidence="11 12" key="1">
    <citation type="submission" date="2019-02" db="EMBL/GenBank/DDBJ databases">
        <title>Isolation and identification of novel species under the genus Muribaculum.</title>
        <authorList>
            <person name="Miyake S."/>
            <person name="Ding Y."/>
            <person name="Low A."/>
            <person name="Soh M."/>
            <person name="Seedorf H."/>
        </authorList>
    </citation>
    <scope>NUCLEOTIDE SEQUENCE [LARGE SCALE GENOMIC DNA]</scope>
    <source>
        <strain evidence="11 12">TLL-A4</strain>
    </source>
</reference>
<keyword evidence="5 6" id="KW-0413">Isomerase</keyword>
<dbReference type="SUPFAM" id="SSF53254">
    <property type="entry name" value="Phosphoglycerate mutase-like"/>
    <property type="match status" value="1"/>
</dbReference>
<feature type="binding site" evidence="6 8">
    <location>
        <begin position="87"/>
        <end position="90"/>
    </location>
    <ligand>
        <name>substrate</name>
    </ligand>
</feature>
<dbReference type="KEGG" id="mgod:E7746_05265"/>
<evidence type="ECO:0000256" key="3">
    <source>
        <dbReference type="ARBA" id="ARBA00022432"/>
    </source>
</evidence>
<dbReference type="EMBL" id="CP039393">
    <property type="protein sequence ID" value="QCD35344.1"/>
    <property type="molecule type" value="Genomic_DNA"/>
</dbReference>
<proteinExistence type="inferred from homology"/>
<evidence type="ECO:0000313" key="11">
    <source>
        <dbReference type="EMBL" id="QCD35344.1"/>
    </source>
</evidence>
<dbReference type="FunFam" id="3.40.50.1240:FF:000003">
    <property type="entry name" value="2,3-bisphosphoglycerate-dependent phosphoglycerate mutase"/>
    <property type="match status" value="1"/>
</dbReference>
<feature type="binding site" evidence="6 8">
    <location>
        <begin position="8"/>
        <end position="15"/>
    </location>
    <ligand>
        <name>substrate</name>
    </ligand>
</feature>
<feature type="binding site" evidence="6 8">
    <location>
        <begin position="183"/>
        <end position="184"/>
    </location>
    <ligand>
        <name>substrate</name>
    </ligand>
</feature>
<dbReference type="CDD" id="cd07067">
    <property type="entry name" value="HP_PGM_like"/>
    <property type="match status" value="1"/>
</dbReference>
<evidence type="ECO:0000256" key="9">
    <source>
        <dbReference type="PIRSR" id="PIRSR613078-3"/>
    </source>
</evidence>
<feature type="binding site" evidence="6 8">
    <location>
        <begin position="114"/>
        <end position="115"/>
    </location>
    <ligand>
        <name>substrate</name>
    </ligand>
</feature>
<dbReference type="GO" id="GO:0004619">
    <property type="term" value="F:phosphoglycerate mutase activity"/>
    <property type="evidence" value="ECO:0007669"/>
    <property type="project" value="UniProtKB-UniRule"/>
</dbReference>
<dbReference type="AlphaFoldDB" id="A0A4P7VIW1"/>
<dbReference type="InterPro" id="IPR005952">
    <property type="entry name" value="Phosphogly_mut1"/>
</dbReference>
<keyword evidence="3 6" id="KW-0312">Gluconeogenesis</keyword>
<dbReference type="GO" id="GO:0006096">
    <property type="term" value="P:glycolytic process"/>
    <property type="evidence" value="ECO:0007669"/>
    <property type="project" value="UniProtKB-UniRule"/>
</dbReference>
<protein>
    <recommendedName>
        <fullName evidence="6 10">2,3-bisphosphoglycerate-dependent phosphoglycerate mutase</fullName>
        <shortName evidence="6">BPG-dependent PGAM</shortName>
        <shortName evidence="6">PGAM</shortName>
        <shortName evidence="6">Phosphoglyceromutase</shortName>
        <shortName evidence="6">dPGM</shortName>
        <ecNumber evidence="6 10">5.4.2.11</ecNumber>
    </recommendedName>
</protein>
<evidence type="ECO:0000256" key="2">
    <source>
        <dbReference type="ARBA" id="ARBA00006717"/>
    </source>
</evidence>
<evidence type="ECO:0000256" key="10">
    <source>
        <dbReference type="RuleBase" id="RU004512"/>
    </source>
</evidence>
<comment type="pathway">
    <text evidence="6 10">Carbohydrate degradation; glycolysis; pyruvate from D-glyceraldehyde 3-phosphate: step 3/5.</text>
</comment>
<evidence type="ECO:0000256" key="8">
    <source>
        <dbReference type="PIRSR" id="PIRSR613078-2"/>
    </source>
</evidence>
<dbReference type="HAMAP" id="MF_01039">
    <property type="entry name" value="PGAM_GpmA"/>
    <property type="match status" value="1"/>
</dbReference>
<dbReference type="SMART" id="SM00855">
    <property type="entry name" value="PGAM"/>
    <property type="match status" value="1"/>
</dbReference>
<accession>A0A4P7VIW1</accession>
<dbReference type="NCBIfam" id="TIGR01258">
    <property type="entry name" value="pgm_1"/>
    <property type="match status" value="1"/>
</dbReference>
<evidence type="ECO:0000256" key="4">
    <source>
        <dbReference type="ARBA" id="ARBA00023152"/>
    </source>
</evidence>
<dbReference type="Proteomes" id="UP000297031">
    <property type="component" value="Chromosome"/>
</dbReference>
<name>A0A4P7VIW1_9BACT</name>
<feature type="active site" description="Tele-phosphohistidine intermediate" evidence="6 7">
    <location>
        <position position="9"/>
    </location>
</feature>
<organism evidence="11 12">
    <name type="scientific">Muribaculum gordoncarteri</name>
    <dbReference type="NCBI Taxonomy" id="2530390"/>
    <lineage>
        <taxon>Bacteria</taxon>
        <taxon>Pseudomonadati</taxon>
        <taxon>Bacteroidota</taxon>
        <taxon>Bacteroidia</taxon>
        <taxon>Bacteroidales</taxon>
        <taxon>Muribaculaceae</taxon>
        <taxon>Muribaculum</taxon>
    </lineage>
</organism>
<keyword evidence="12" id="KW-1185">Reference proteome</keyword>
<evidence type="ECO:0000256" key="1">
    <source>
        <dbReference type="ARBA" id="ARBA00000380"/>
    </source>
</evidence>
<dbReference type="GO" id="GO:0006094">
    <property type="term" value="P:gluconeogenesis"/>
    <property type="evidence" value="ECO:0007669"/>
    <property type="project" value="UniProtKB-UniRule"/>
</dbReference>
<dbReference type="PROSITE" id="PS00175">
    <property type="entry name" value="PG_MUTASE"/>
    <property type="match status" value="1"/>
</dbReference>
<sequence length="228" mass="26574">MKRIVLLRHGQSQWNLENRFTGWTDVELTDKGREEARNAGKKLREAGIMPQFFFTSYLKRAIHTLQIAADELDLAWVPVIKDWHLNERHYGALQGLNKAETAKEYGEEQVHIWRRSYATAPPPLTLDDPRYPGNEERYSTLAYEELPLTESLKDTIERVNPCWEERITPKLHLYNTVLVAAHGNSLRALAMMLLHLTPDEIMKVEIPTGAPWIFELDDRFSVLKEYYI</sequence>
<dbReference type="RefSeq" id="WP_136410087.1">
    <property type="nucleotide sequence ID" value="NZ_CP039393.1"/>
</dbReference>
<evidence type="ECO:0000256" key="5">
    <source>
        <dbReference type="ARBA" id="ARBA00023235"/>
    </source>
</evidence>
<keyword evidence="4 6" id="KW-0324">Glycolysis</keyword>
<evidence type="ECO:0000256" key="7">
    <source>
        <dbReference type="PIRSR" id="PIRSR613078-1"/>
    </source>
</evidence>
<dbReference type="NCBIfam" id="NF010713">
    <property type="entry name" value="PRK14115.1"/>
    <property type="match status" value="1"/>
</dbReference>
<gene>
    <name evidence="6 11" type="primary">gpmA</name>
    <name evidence="11" type="ORF">E7746_05265</name>
</gene>
<comment type="similarity">
    <text evidence="2 6">Belongs to the phosphoglycerate mutase family. BPG-dependent PGAM subfamily.</text>
</comment>